<gene>
    <name evidence="2" type="ORF">QBE51_03585</name>
</gene>
<dbReference type="RefSeq" id="WP_341877584.1">
    <property type="nucleotide sequence ID" value="NZ_CP121687.1"/>
</dbReference>
<organism evidence="2 3">
    <name type="scientific">Defluviitalea saccharophila</name>
    <dbReference type="NCBI Taxonomy" id="879970"/>
    <lineage>
        <taxon>Bacteria</taxon>
        <taxon>Bacillati</taxon>
        <taxon>Bacillota</taxon>
        <taxon>Clostridia</taxon>
        <taxon>Lachnospirales</taxon>
        <taxon>Defluviitaleaceae</taxon>
        <taxon>Defluviitalea</taxon>
    </lineage>
</organism>
<sequence length="64" mass="7267">MVFTNAYQVLEHLMNNSKDGENSMWGLIKAEMERLQSENLELQQKNQTLEQALLELSMLVGGGI</sequence>
<proteinExistence type="predicted"/>
<feature type="coiled-coil region" evidence="1">
    <location>
        <begin position="28"/>
        <end position="59"/>
    </location>
</feature>
<keyword evidence="1" id="KW-0175">Coiled coil</keyword>
<dbReference type="Proteomes" id="UP001486565">
    <property type="component" value="Chromosome"/>
</dbReference>
<evidence type="ECO:0008006" key="4">
    <source>
        <dbReference type="Google" id="ProtNLM"/>
    </source>
</evidence>
<keyword evidence="3" id="KW-1185">Reference proteome</keyword>
<accession>A0ABZ2Y9E3</accession>
<evidence type="ECO:0000313" key="2">
    <source>
        <dbReference type="EMBL" id="WZL70622.1"/>
    </source>
</evidence>
<dbReference type="EMBL" id="CP121687">
    <property type="protein sequence ID" value="WZL70622.1"/>
    <property type="molecule type" value="Genomic_DNA"/>
</dbReference>
<name>A0ABZ2Y9E3_9FIRM</name>
<evidence type="ECO:0000256" key="1">
    <source>
        <dbReference type="SAM" id="Coils"/>
    </source>
</evidence>
<protein>
    <recommendedName>
        <fullName evidence="4">Cell division protein ZapB</fullName>
    </recommendedName>
</protein>
<reference evidence="2 3" key="1">
    <citation type="submission" date="2023-03" db="EMBL/GenBank/DDBJ databases">
        <title>Novel Species.</title>
        <authorList>
            <person name="Ma S."/>
        </authorList>
    </citation>
    <scope>NUCLEOTIDE SEQUENCE [LARGE SCALE GENOMIC DNA]</scope>
    <source>
        <strain evidence="2 3">LIND6LT2</strain>
    </source>
</reference>
<evidence type="ECO:0000313" key="3">
    <source>
        <dbReference type="Proteomes" id="UP001486565"/>
    </source>
</evidence>